<dbReference type="AlphaFoldDB" id="A0A0F9WRQ7"/>
<sequence length="266" mass="30510">MTDPRISQPNRGNPKFPVDWFIRNLDTGEDIRPQFPMPEDGVSFGQGGNIVSVPRFGEETPVLHWTHGRQRTFTFSALLYVRDKDERDAVKSLFLQIQRLTERDPDKKRPPICVFKYGDAISETVLVASIDPNIRSIDSIFFHAREIRLSMVLERYRPFSQLQADPTKPPKESFLLVASNAERSYEAIAKRRYGDPLLGDRIRKRHPQSPHVPLIGETVRLPPQSTILKEEVVPAFHALSLTDTDAVDNFERILEARSARQIIEVR</sequence>
<dbReference type="EMBL" id="LAZR01000215">
    <property type="protein sequence ID" value="KKN81443.1"/>
    <property type="molecule type" value="Genomic_DNA"/>
</dbReference>
<comment type="caution">
    <text evidence="1">The sequence shown here is derived from an EMBL/GenBank/DDBJ whole genome shotgun (WGS) entry which is preliminary data.</text>
</comment>
<accession>A0A0F9WRQ7</accession>
<gene>
    <name evidence="1" type="ORF">LCGC14_0320560</name>
</gene>
<reference evidence="1" key="1">
    <citation type="journal article" date="2015" name="Nature">
        <title>Complex archaea that bridge the gap between prokaryotes and eukaryotes.</title>
        <authorList>
            <person name="Spang A."/>
            <person name="Saw J.H."/>
            <person name="Jorgensen S.L."/>
            <person name="Zaremba-Niedzwiedzka K."/>
            <person name="Martijn J."/>
            <person name="Lind A.E."/>
            <person name="van Eijk R."/>
            <person name="Schleper C."/>
            <person name="Guy L."/>
            <person name="Ettema T.J."/>
        </authorList>
    </citation>
    <scope>NUCLEOTIDE SEQUENCE</scope>
</reference>
<organism evidence="1">
    <name type="scientific">marine sediment metagenome</name>
    <dbReference type="NCBI Taxonomy" id="412755"/>
    <lineage>
        <taxon>unclassified sequences</taxon>
        <taxon>metagenomes</taxon>
        <taxon>ecological metagenomes</taxon>
    </lineage>
</organism>
<proteinExistence type="predicted"/>
<protein>
    <submittedName>
        <fullName evidence="1">Uncharacterized protein</fullName>
    </submittedName>
</protein>
<name>A0A0F9WRQ7_9ZZZZ</name>
<evidence type="ECO:0000313" key="1">
    <source>
        <dbReference type="EMBL" id="KKN81443.1"/>
    </source>
</evidence>